<dbReference type="GO" id="GO:0016810">
    <property type="term" value="F:hydrolase activity, acting on carbon-nitrogen (but not peptide) bonds"/>
    <property type="evidence" value="ECO:0007669"/>
    <property type="project" value="InterPro"/>
</dbReference>
<dbReference type="PANTHER" id="PTHR43135:SF3">
    <property type="entry name" value="ALPHA-D-RIBOSE 1-METHYLPHOSPHONATE 5-TRIPHOSPHATE DIPHOSPHATASE"/>
    <property type="match status" value="1"/>
</dbReference>
<dbReference type="NCBIfam" id="NF011987">
    <property type="entry name" value="PRK15446.2-3"/>
    <property type="match status" value="1"/>
</dbReference>
<dbReference type="PIRSF" id="PIRSF038971">
    <property type="entry name" value="PhnM"/>
    <property type="match status" value="1"/>
</dbReference>
<dbReference type="InterPro" id="IPR011059">
    <property type="entry name" value="Metal-dep_hydrolase_composite"/>
</dbReference>
<dbReference type="Proteomes" id="UP000467322">
    <property type="component" value="Unassembled WGS sequence"/>
</dbReference>
<dbReference type="InterPro" id="IPR051781">
    <property type="entry name" value="Metallo-dep_Hydrolase"/>
</dbReference>
<evidence type="ECO:0000256" key="1">
    <source>
        <dbReference type="SAM" id="MobiDB-lite"/>
    </source>
</evidence>
<dbReference type="RefSeq" id="WP_161353591.1">
    <property type="nucleotide sequence ID" value="NZ_WTUX01000022.1"/>
</dbReference>
<dbReference type="EMBL" id="WTUX01000022">
    <property type="protein sequence ID" value="MZR15170.1"/>
    <property type="molecule type" value="Genomic_DNA"/>
</dbReference>
<organism evidence="3 4">
    <name type="scientific">Maritimibacter harenae</name>
    <dbReference type="NCBI Taxonomy" id="2606218"/>
    <lineage>
        <taxon>Bacteria</taxon>
        <taxon>Pseudomonadati</taxon>
        <taxon>Pseudomonadota</taxon>
        <taxon>Alphaproteobacteria</taxon>
        <taxon>Rhodobacterales</taxon>
        <taxon>Roseobacteraceae</taxon>
        <taxon>Maritimibacter</taxon>
    </lineage>
</organism>
<comment type="caution">
    <text evidence="3">The sequence shown here is derived from an EMBL/GenBank/DDBJ whole genome shotgun (WGS) entry which is preliminary data.</text>
</comment>
<reference evidence="3 4" key="1">
    <citation type="submission" date="2019-12" db="EMBL/GenBank/DDBJ databases">
        <title>Maritimibacter sp. nov. sp. isolated from sea sand.</title>
        <authorList>
            <person name="Kim J."/>
            <person name="Jeong S.E."/>
            <person name="Jung H.S."/>
            <person name="Jeon C.O."/>
        </authorList>
    </citation>
    <scope>NUCLEOTIDE SEQUENCE [LARGE SCALE GENOMIC DNA]</scope>
    <source>
        <strain evidence="3 4">DP07</strain>
    </source>
</reference>
<dbReference type="InterPro" id="IPR012696">
    <property type="entry name" value="PhnM"/>
</dbReference>
<evidence type="ECO:0000259" key="2">
    <source>
        <dbReference type="Pfam" id="PF07969"/>
    </source>
</evidence>
<keyword evidence="3" id="KW-0378">Hydrolase</keyword>
<dbReference type="EC" id="3.6.1.63" evidence="3"/>
<proteinExistence type="predicted"/>
<dbReference type="SUPFAM" id="SSF51556">
    <property type="entry name" value="Metallo-dependent hydrolases"/>
    <property type="match status" value="1"/>
</dbReference>
<dbReference type="InterPro" id="IPR032466">
    <property type="entry name" value="Metal_Hydrolase"/>
</dbReference>
<accession>A0A845M495</accession>
<feature type="domain" description="Amidohydrolase 3" evidence="2">
    <location>
        <begin position="306"/>
        <end position="394"/>
    </location>
</feature>
<dbReference type="GO" id="GO:0019700">
    <property type="term" value="P:organic phosphonate catabolic process"/>
    <property type="evidence" value="ECO:0007669"/>
    <property type="project" value="InterPro"/>
</dbReference>
<dbReference type="Gene3D" id="2.30.40.10">
    <property type="entry name" value="Urease, subunit C, domain 1"/>
    <property type="match status" value="1"/>
</dbReference>
<sequence>MITTFVGATAYLPGEVAETNVTMSDGRIVEIGGPAQGEVIDARGLILAPALIDVHGDAFERQLMPRPDVYFPVEAAVIDTDRQLASTGIATAYHAITLGWEPGLRDVNRGRGLMQAMRDLAPRLTVENRVQLRWETFAFEALDVIDWALGGPLLPSIAFNDHTSMAMRAMDTSVQDRGFELSPDFATASLDDERLRQRTAKNAKRAGLSDDDYLALLGKVWDRRGEVPAMIAKVAEMGRSVGAPMLSHDDTRAETRAWFRDQGASVAEFPMVLEAAQAARDAGDTIIFGAPNAARGGSHIGSLSAGDMVEAGLCDALASDYFYPAMLAAVARLDHERRADRLTLWSLVSDGPARTMNLSDRGEISVGKRADLVLVDWPDGHAPSILGTWVAGRAAYRGEPAARGQSVTQSSKSLSQNYYETVK</sequence>
<dbReference type="InterPro" id="IPR013108">
    <property type="entry name" value="Amidohydro_3"/>
</dbReference>
<evidence type="ECO:0000313" key="4">
    <source>
        <dbReference type="Proteomes" id="UP000467322"/>
    </source>
</evidence>
<dbReference type="PANTHER" id="PTHR43135">
    <property type="entry name" value="ALPHA-D-RIBOSE 1-METHYLPHOSPHONATE 5-TRIPHOSPHATE DIPHOSPHATASE"/>
    <property type="match status" value="1"/>
</dbReference>
<evidence type="ECO:0000313" key="3">
    <source>
        <dbReference type="EMBL" id="MZR15170.1"/>
    </source>
</evidence>
<dbReference type="AlphaFoldDB" id="A0A845M495"/>
<feature type="compositionally biased region" description="Polar residues" evidence="1">
    <location>
        <begin position="405"/>
        <end position="423"/>
    </location>
</feature>
<dbReference type="NCBIfam" id="NF011990">
    <property type="entry name" value="PRK15446.2-6"/>
    <property type="match status" value="1"/>
</dbReference>
<keyword evidence="4" id="KW-1185">Reference proteome</keyword>
<dbReference type="Pfam" id="PF07969">
    <property type="entry name" value="Amidohydro_3"/>
    <property type="match status" value="1"/>
</dbReference>
<name>A0A845M495_9RHOB</name>
<feature type="region of interest" description="Disordered" evidence="1">
    <location>
        <begin position="401"/>
        <end position="423"/>
    </location>
</feature>
<protein>
    <submittedName>
        <fullName evidence="3">Alpha-D-ribose 1-methylphosphonate 5-triphosphate diphosphatase</fullName>
        <ecNumber evidence="3">3.6.1.63</ecNumber>
    </submittedName>
</protein>
<dbReference type="SUPFAM" id="SSF51338">
    <property type="entry name" value="Composite domain of metallo-dependent hydrolases"/>
    <property type="match status" value="1"/>
</dbReference>
<gene>
    <name evidence="3" type="ORF">GQE99_19300</name>
</gene>